<organism evidence="1 2">
    <name type="scientific">Didymella exigua CBS 183.55</name>
    <dbReference type="NCBI Taxonomy" id="1150837"/>
    <lineage>
        <taxon>Eukaryota</taxon>
        <taxon>Fungi</taxon>
        <taxon>Dikarya</taxon>
        <taxon>Ascomycota</taxon>
        <taxon>Pezizomycotina</taxon>
        <taxon>Dothideomycetes</taxon>
        <taxon>Pleosporomycetidae</taxon>
        <taxon>Pleosporales</taxon>
        <taxon>Pleosporineae</taxon>
        <taxon>Didymellaceae</taxon>
        <taxon>Didymella</taxon>
    </lineage>
</organism>
<evidence type="ECO:0000313" key="1">
    <source>
        <dbReference type="EMBL" id="KAF1927960.1"/>
    </source>
</evidence>
<proteinExistence type="predicted"/>
<dbReference type="AlphaFoldDB" id="A0A6A5RL33"/>
<evidence type="ECO:0000313" key="2">
    <source>
        <dbReference type="Proteomes" id="UP000800082"/>
    </source>
</evidence>
<sequence length="114" mass="12345">MSPRVDVSGSGLAKRPCRRSSTLRLGAGTCAACLALPQASIWLSCGSRGTAETRARTHVYQVEVLSFTVTDASVSRGMRSWITRAAQMQSRPTDAIVQPPARYALVYTAPHRPR</sequence>
<dbReference type="RefSeq" id="XP_033448212.1">
    <property type="nucleotide sequence ID" value="XM_033587715.1"/>
</dbReference>
<dbReference type="GeneID" id="54345361"/>
<accession>A0A6A5RL33</accession>
<keyword evidence="2" id="KW-1185">Reference proteome</keyword>
<gene>
    <name evidence="1" type="ORF">M421DRAFT_164888</name>
</gene>
<reference evidence="1" key="1">
    <citation type="journal article" date="2020" name="Stud. Mycol.">
        <title>101 Dothideomycetes genomes: a test case for predicting lifestyles and emergence of pathogens.</title>
        <authorList>
            <person name="Haridas S."/>
            <person name="Albert R."/>
            <person name="Binder M."/>
            <person name="Bloem J."/>
            <person name="Labutti K."/>
            <person name="Salamov A."/>
            <person name="Andreopoulos B."/>
            <person name="Baker S."/>
            <person name="Barry K."/>
            <person name="Bills G."/>
            <person name="Bluhm B."/>
            <person name="Cannon C."/>
            <person name="Castanera R."/>
            <person name="Culley D."/>
            <person name="Daum C."/>
            <person name="Ezra D."/>
            <person name="Gonzalez J."/>
            <person name="Henrissat B."/>
            <person name="Kuo A."/>
            <person name="Liang C."/>
            <person name="Lipzen A."/>
            <person name="Lutzoni F."/>
            <person name="Magnuson J."/>
            <person name="Mondo S."/>
            <person name="Nolan M."/>
            <person name="Ohm R."/>
            <person name="Pangilinan J."/>
            <person name="Park H.-J."/>
            <person name="Ramirez L."/>
            <person name="Alfaro M."/>
            <person name="Sun H."/>
            <person name="Tritt A."/>
            <person name="Yoshinaga Y."/>
            <person name="Zwiers L.-H."/>
            <person name="Turgeon B."/>
            <person name="Goodwin S."/>
            <person name="Spatafora J."/>
            <person name="Crous P."/>
            <person name="Grigoriev I."/>
        </authorList>
    </citation>
    <scope>NUCLEOTIDE SEQUENCE</scope>
    <source>
        <strain evidence="1">CBS 183.55</strain>
    </source>
</reference>
<dbReference type="EMBL" id="ML978970">
    <property type="protein sequence ID" value="KAF1927960.1"/>
    <property type="molecule type" value="Genomic_DNA"/>
</dbReference>
<name>A0A6A5RL33_9PLEO</name>
<dbReference type="Proteomes" id="UP000800082">
    <property type="component" value="Unassembled WGS sequence"/>
</dbReference>
<protein>
    <submittedName>
        <fullName evidence="1">Uncharacterized protein</fullName>
    </submittedName>
</protein>